<feature type="domain" description="AB hydrolase-1" evidence="4">
    <location>
        <begin position="22"/>
        <end position="257"/>
    </location>
</feature>
<dbReference type="Gene3D" id="3.40.50.1820">
    <property type="entry name" value="alpha/beta hydrolase"/>
    <property type="match status" value="1"/>
</dbReference>
<dbReference type="PANTHER" id="PTHR42916">
    <property type="entry name" value="2-SUCCINYL-5-ENOLPYRUVYL-6-HYDROXY-3-CYCLOHEXENE-1-CARBOXYLATE SYNTHASE"/>
    <property type="match status" value="1"/>
</dbReference>
<protein>
    <recommendedName>
        <fullName evidence="3">Putative 2-succinyl-6-hydroxy-2,4-cyclohexadiene-1-carboxylate synthase</fullName>
        <shortName evidence="3">SHCHC synthase</shortName>
        <ecNumber evidence="3">4.2.99.20</ecNumber>
    </recommendedName>
</protein>
<evidence type="ECO:0000256" key="3">
    <source>
        <dbReference type="HAMAP-Rule" id="MF_01660"/>
    </source>
</evidence>
<keyword evidence="2 3" id="KW-0456">Lyase</keyword>
<dbReference type="GO" id="GO:0070205">
    <property type="term" value="F:2-succinyl-6-hydroxy-2,4-cyclohexadiene-1-carboxylate synthase activity"/>
    <property type="evidence" value="ECO:0007669"/>
    <property type="project" value="UniProtKB-EC"/>
</dbReference>
<dbReference type="InterPro" id="IPR000639">
    <property type="entry name" value="Epox_hydrolase-like"/>
</dbReference>
<comment type="catalytic activity">
    <reaction evidence="3">
        <text>5-enolpyruvoyl-6-hydroxy-2-succinyl-cyclohex-3-ene-1-carboxylate = (1R,6R)-6-hydroxy-2-succinyl-cyclohexa-2,4-diene-1-carboxylate + pyruvate</text>
        <dbReference type="Rhea" id="RHEA:25597"/>
        <dbReference type="ChEBI" id="CHEBI:15361"/>
        <dbReference type="ChEBI" id="CHEBI:58689"/>
        <dbReference type="ChEBI" id="CHEBI:58818"/>
        <dbReference type="EC" id="4.2.99.20"/>
    </reaction>
</comment>
<keyword evidence="1 3" id="KW-0474">Menaquinone biosynthesis</keyword>
<gene>
    <name evidence="3 5" type="primary">menH</name>
    <name evidence="5" type="ORF">ACFSB2_00505</name>
</gene>
<reference evidence="6" key="1">
    <citation type="journal article" date="2019" name="Int. J. Syst. Evol. Microbiol.">
        <title>The Global Catalogue of Microorganisms (GCM) 10K type strain sequencing project: providing services to taxonomists for standard genome sequencing and annotation.</title>
        <authorList>
            <consortium name="The Broad Institute Genomics Platform"/>
            <consortium name="The Broad Institute Genome Sequencing Center for Infectious Disease"/>
            <person name="Wu L."/>
            <person name="Ma J."/>
        </authorList>
    </citation>
    <scope>NUCLEOTIDE SEQUENCE [LARGE SCALE GENOMIC DNA]</scope>
    <source>
        <strain evidence="6">CGMCC 1.12286</strain>
    </source>
</reference>
<dbReference type="InterPro" id="IPR000073">
    <property type="entry name" value="AB_hydrolase_1"/>
</dbReference>
<sequence>MNQHLQIRGVEYRVQVVGEGAPLLLLHGFTGSSDVFEPFFAKWQSHFRCIVPDLLGHGMTDAPSDPKRYTMAETVADLAEILDVLAVSEVSVLGYSMGGRIALGFALEKRARVHRLVLEGASPGLHTASEQQKRQMADEALAKTICEGGVASFVQAWEEIPLFASQKRLPDAVFARQRRIRLAQRKEGLAASLVGMGTGRQPSYWSALTTFDVPTLLITGELDSKFTNLNANMAERMAAAQHVVMADAGHTPHLEQPAAFEQLAYDFLLDSIERAT</sequence>
<comment type="pathway">
    <text evidence="3">Quinol/quinone metabolism; 1,4-dihydroxy-2-naphthoate biosynthesis; 1,4-dihydroxy-2-naphthoate from chorismate: step 3/7.</text>
</comment>
<organism evidence="5 6">
    <name type="scientific">Alicyclobacillus fodiniaquatilis</name>
    <dbReference type="NCBI Taxonomy" id="1661150"/>
    <lineage>
        <taxon>Bacteria</taxon>
        <taxon>Bacillati</taxon>
        <taxon>Bacillota</taxon>
        <taxon>Bacilli</taxon>
        <taxon>Bacillales</taxon>
        <taxon>Alicyclobacillaceae</taxon>
        <taxon>Alicyclobacillus</taxon>
    </lineage>
</organism>
<comment type="caution">
    <text evidence="5">The sequence shown here is derived from an EMBL/GenBank/DDBJ whole genome shotgun (WGS) entry which is preliminary data.</text>
</comment>
<dbReference type="PANTHER" id="PTHR42916:SF1">
    <property type="entry name" value="PROTEIN PHYLLO, CHLOROPLASTIC"/>
    <property type="match status" value="1"/>
</dbReference>
<dbReference type="InterPro" id="IPR022485">
    <property type="entry name" value="SHCHC_synthase_MenH"/>
</dbReference>
<evidence type="ECO:0000256" key="2">
    <source>
        <dbReference type="ARBA" id="ARBA00023239"/>
    </source>
</evidence>
<dbReference type="Proteomes" id="UP001597079">
    <property type="component" value="Unassembled WGS sequence"/>
</dbReference>
<proteinExistence type="inferred from homology"/>
<dbReference type="PRINTS" id="PR00111">
    <property type="entry name" value="ABHYDROLASE"/>
</dbReference>
<comment type="function">
    <text evidence="3">Catalyzes a proton abstraction reaction that results in 2,5-elimination of pyruvate from 2-succinyl-5-enolpyruvyl-6-hydroxy-3-cyclohexene-1-carboxylate (SEPHCHC) and the formation of 2-succinyl-6-hydroxy-2,4-cyclohexadiene-1-carboxylate (SHCHC).</text>
</comment>
<dbReference type="EMBL" id="JBHUCX010000002">
    <property type="protein sequence ID" value="MFD1673201.1"/>
    <property type="molecule type" value="Genomic_DNA"/>
</dbReference>
<evidence type="ECO:0000313" key="6">
    <source>
        <dbReference type="Proteomes" id="UP001597079"/>
    </source>
</evidence>
<evidence type="ECO:0000259" key="4">
    <source>
        <dbReference type="Pfam" id="PF00561"/>
    </source>
</evidence>
<dbReference type="RefSeq" id="WP_377940548.1">
    <property type="nucleotide sequence ID" value="NZ_JBHUCX010000002.1"/>
</dbReference>
<dbReference type="NCBIfam" id="TIGR03695">
    <property type="entry name" value="menH_SHCHC"/>
    <property type="match status" value="1"/>
</dbReference>
<dbReference type="Pfam" id="PF00561">
    <property type="entry name" value="Abhydrolase_1"/>
    <property type="match status" value="1"/>
</dbReference>
<comment type="subunit">
    <text evidence="3">Monomer.</text>
</comment>
<accession>A0ABW4JA33</accession>
<evidence type="ECO:0000313" key="5">
    <source>
        <dbReference type="EMBL" id="MFD1673201.1"/>
    </source>
</evidence>
<dbReference type="HAMAP" id="MF_01660">
    <property type="entry name" value="MenH"/>
    <property type="match status" value="1"/>
</dbReference>
<dbReference type="SUPFAM" id="SSF53474">
    <property type="entry name" value="alpha/beta-Hydrolases"/>
    <property type="match status" value="1"/>
</dbReference>
<evidence type="ECO:0000256" key="1">
    <source>
        <dbReference type="ARBA" id="ARBA00022428"/>
    </source>
</evidence>
<comment type="similarity">
    <text evidence="3">Belongs to the AB hydrolase superfamily. MenH family.</text>
</comment>
<comment type="pathway">
    <text evidence="3">Quinol/quinone metabolism; menaquinone biosynthesis.</text>
</comment>
<dbReference type="InterPro" id="IPR029058">
    <property type="entry name" value="AB_hydrolase_fold"/>
</dbReference>
<name>A0ABW4JA33_9BACL</name>
<dbReference type="PRINTS" id="PR00412">
    <property type="entry name" value="EPOXHYDRLASE"/>
</dbReference>
<keyword evidence="6" id="KW-1185">Reference proteome</keyword>
<dbReference type="EC" id="4.2.99.20" evidence="3"/>